<keyword evidence="9" id="KW-0833">Ubl conjugation pathway</keyword>
<dbReference type="CDD" id="cd20364">
    <property type="entry name" value="BRcat_RBR_FBXO5"/>
    <property type="match status" value="1"/>
</dbReference>
<keyword evidence="10" id="KW-0862">Zinc</keyword>
<evidence type="ECO:0000256" key="8">
    <source>
        <dbReference type="ARBA" id="ARBA00022776"/>
    </source>
</evidence>
<dbReference type="UniPathway" id="UPA00143"/>
<evidence type="ECO:0000256" key="12">
    <source>
        <dbReference type="ARBA" id="ARBA00023306"/>
    </source>
</evidence>
<comment type="subcellular location">
    <subcellularLocation>
        <location evidence="2">Cytoplasm</location>
    </subcellularLocation>
    <subcellularLocation>
        <location evidence="1">Nucleus</location>
    </subcellularLocation>
</comment>
<evidence type="ECO:0000256" key="4">
    <source>
        <dbReference type="ARBA" id="ARBA00022490"/>
    </source>
</evidence>
<dbReference type="GO" id="GO:0010997">
    <property type="term" value="F:anaphase-promoting complex binding"/>
    <property type="evidence" value="ECO:0007669"/>
    <property type="project" value="Ensembl"/>
</dbReference>
<dbReference type="GO" id="GO:0019901">
    <property type="term" value="F:protein kinase binding"/>
    <property type="evidence" value="ECO:0007669"/>
    <property type="project" value="Ensembl"/>
</dbReference>
<dbReference type="STRING" id="9305.ENSSHAP00000021199"/>
<dbReference type="GO" id="GO:1990948">
    <property type="term" value="F:ubiquitin ligase inhibitor activity"/>
    <property type="evidence" value="ECO:0007669"/>
    <property type="project" value="Ensembl"/>
</dbReference>
<dbReference type="GO" id="GO:0010971">
    <property type="term" value="P:positive regulation of G2/M transition of mitotic cell cycle"/>
    <property type="evidence" value="ECO:0007669"/>
    <property type="project" value="Ensembl"/>
</dbReference>
<evidence type="ECO:0000313" key="15">
    <source>
        <dbReference type="Ensembl" id="ENSSHAP00000021199.2"/>
    </source>
</evidence>
<dbReference type="InterPro" id="IPR036047">
    <property type="entry name" value="F-box-like_dom_sf"/>
</dbReference>
<keyword evidence="6" id="KW-0479">Metal-binding</keyword>
<evidence type="ECO:0000256" key="10">
    <source>
        <dbReference type="ARBA" id="ARBA00022833"/>
    </source>
</evidence>
<dbReference type="GO" id="GO:0005819">
    <property type="term" value="C:spindle"/>
    <property type="evidence" value="ECO:0007669"/>
    <property type="project" value="Ensembl"/>
</dbReference>
<gene>
    <name evidence="15" type="primary">FBXO5</name>
</gene>
<evidence type="ECO:0000256" key="1">
    <source>
        <dbReference type="ARBA" id="ARBA00004123"/>
    </source>
</evidence>
<evidence type="ECO:0000259" key="14">
    <source>
        <dbReference type="PROSITE" id="PS51872"/>
    </source>
</evidence>
<dbReference type="PROSITE" id="PS51257">
    <property type="entry name" value="PROKAR_LIPOPROTEIN"/>
    <property type="match status" value="1"/>
</dbReference>
<dbReference type="eggNOG" id="ENOG502QPWN">
    <property type="taxonomic scope" value="Eukaryota"/>
</dbReference>
<evidence type="ECO:0000256" key="5">
    <source>
        <dbReference type="ARBA" id="ARBA00022618"/>
    </source>
</evidence>
<dbReference type="InParanoid" id="G3X0J4"/>
<feature type="domain" description="ZBR-type" evidence="14">
    <location>
        <begin position="387"/>
        <end position="435"/>
    </location>
</feature>
<evidence type="ECO:0000256" key="2">
    <source>
        <dbReference type="ARBA" id="ARBA00004496"/>
    </source>
</evidence>
<dbReference type="GO" id="GO:0032876">
    <property type="term" value="P:negative regulation of DNA endoreduplication"/>
    <property type="evidence" value="ECO:0007669"/>
    <property type="project" value="Ensembl"/>
</dbReference>
<dbReference type="Pfam" id="PF00646">
    <property type="entry name" value="F-box"/>
    <property type="match status" value="1"/>
</dbReference>
<dbReference type="InterPro" id="IPR047147">
    <property type="entry name" value="FBX5_43"/>
</dbReference>
<dbReference type="GO" id="GO:0051301">
    <property type="term" value="P:cell division"/>
    <property type="evidence" value="ECO:0007669"/>
    <property type="project" value="UniProtKB-KW"/>
</dbReference>
<dbReference type="GO" id="GO:0008270">
    <property type="term" value="F:zinc ion binding"/>
    <property type="evidence" value="ECO:0007669"/>
    <property type="project" value="UniProtKB-KW"/>
</dbReference>
<dbReference type="GO" id="GO:0006974">
    <property type="term" value="P:DNA damage response"/>
    <property type="evidence" value="ECO:0007669"/>
    <property type="project" value="Ensembl"/>
</dbReference>
<dbReference type="Pfam" id="PF22191">
    <property type="entry name" value="IBR_1"/>
    <property type="match status" value="1"/>
</dbReference>
<evidence type="ECO:0000313" key="16">
    <source>
        <dbReference type="Proteomes" id="UP000007648"/>
    </source>
</evidence>
<keyword evidence="8" id="KW-0498">Mitosis</keyword>
<comment type="pathway">
    <text evidence="3">Protein modification; protein ubiquitination.</text>
</comment>
<dbReference type="InterPro" id="IPR001810">
    <property type="entry name" value="F-box_dom"/>
</dbReference>
<keyword evidence="11" id="KW-0539">Nucleus</keyword>
<keyword evidence="12" id="KW-0131">Cell cycle</keyword>
<sequence>MSRHRSRCCCCSCSCCSSPLSAAFSSCCSSPGAVTAAESPRPTDRYKQENKDNSPYYSVKMKCDFNCNHVNSGPVLAKPEISKKLESGTPEYFQDFCEDCIKGNRSLSYTGPQNVSPRIVELITENKPVHNKENQILQRLDASSESEELESSRLYEDSGYSSFSHQNSPSEQEYDSLLLSRNFIVSPKPCLLQNQSTGQFPNKNLLPILHFEEVVCSTLKKNAKRNPKVDWETVERIVAHGDFGLHNVIGRKMGLDRLDVLSELFQRGLKHILINILKHLSELDLINVARVSATWKKILKDNKGAFHLYSTAMKKATENTAKFSPHAATREYVLVRAALASVQKSTTQAPNGSKKVSQLKLSDQGVSTYSRHNEFSEVAKTLKKNESLKACIHCNSPAKYDPYLQRATCKRESCGFDFCTRCLCNYHITKDCLNEKTLKANSKVGPLPGSKKSKKNLRRKKYSERRNSVSCICCLPIPPLGQQFVLFWLSLSLNTPGR</sequence>
<evidence type="ECO:0000256" key="11">
    <source>
        <dbReference type="ARBA" id="ARBA00023242"/>
    </source>
</evidence>
<protein>
    <submittedName>
        <fullName evidence="15">F-box protein 5</fullName>
    </submittedName>
</protein>
<dbReference type="PROSITE" id="PS51872">
    <property type="entry name" value="ZF_ZBR"/>
    <property type="match status" value="1"/>
</dbReference>
<evidence type="ECO:0000256" key="13">
    <source>
        <dbReference type="PROSITE-ProRule" id="PRU01220"/>
    </source>
</evidence>
<dbReference type="PANTHER" id="PTHR15493:SF8">
    <property type="entry name" value="F-BOX ONLY PROTEIN 5"/>
    <property type="match status" value="1"/>
</dbReference>
<dbReference type="GO" id="GO:0045841">
    <property type="term" value="P:negative regulation of mitotic metaphase/anaphase transition"/>
    <property type="evidence" value="ECO:0007669"/>
    <property type="project" value="Ensembl"/>
</dbReference>
<dbReference type="GeneTree" id="ENSGT00530000063692"/>
<reference evidence="15" key="2">
    <citation type="submission" date="2025-08" db="UniProtKB">
        <authorList>
            <consortium name="Ensembl"/>
        </authorList>
    </citation>
    <scope>IDENTIFICATION</scope>
</reference>
<dbReference type="FunFam" id="2.20.25.20:FF:000006">
    <property type="entry name" value="F-box only protein 5"/>
    <property type="match status" value="1"/>
</dbReference>
<name>G3X0J4_SARHA</name>
<dbReference type="GO" id="GO:0008284">
    <property type="term" value="P:positive regulation of cell population proliferation"/>
    <property type="evidence" value="ECO:0007669"/>
    <property type="project" value="Ensembl"/>
</dbReference>
<dbReference type="SUPFAM" id="SSF57850">
    <property type="entry name" value="RING/U-box"/>
    <property type="match status" value="1"/>
</dbReference>
<reference evidence="15" key="3">
    <citation type="submission" date="2025-09" db="UniProtKB">
        <authorList>
            <consortium name="Ensembl"/>
        </authorList>
    </citation>
    <scope>IDENTIFICATION</scope>
</reference>
<accession>G3X0J4</accession>
<keyword evidence="16" id="KW-1185">Reference proteome</keyword>
<keyword evidence="7 13" id="KW-0863">Zinc-finger</keyword>
<dbReference type="GO" id="GO:0016567">
    <property type="term" value="P:protein ubiquitination"/>
    <property type="evidence" value="ECO:0007669"/>
    <property type="project" value="UniProtKB-UniPathway"/>
</dbReference>
<reference evidence="15 16" key="1">
    <citation type="journal article" date="2011" name="Proc. Natl. Acad. Sci. U.S.A.">
        <title>Genetic diversity and population structure of the endangered marsupial Sarcophilus harrisii (Tasmanian devil).</title>
        <authorList>
            <person name="Miller W."/>
            <person name="Hayes V.M."/>
            <person name="Ratan A."/>
            <person name="Petersen D.C."/>
            <person name="Wittekindt N.E."/>
            <person name="Miller J."/>
            <person name="Walenz B."/>
            <person name="Knight J."/>
            <person name="Qi J."/>
            <person name="Zhao F."/>
            <person name="Wang Q."/>
            <person name="Bedoya-Reina O.C."/>
            <person name="Katiyar N."/>
            <person name="Tomsho L.P."/>
            <person name="Kasson L.M."/>
            <person name="Hardie R.A."/>
            <person name="Woodbridge P."/>
            <person name="Tindall E.A."/>
            <person name="Bertelsen M.F."/>
            <person name="Dixon D."/>
            <person name="Pyecroft S."/>
            <person name="Helgen K.M."/>
            <person name="Lesk A.M."/>
            <person name="Pringle T.H."/>
            <person name="Patterson N."/>
            <person name="Zhang Y."/>
            <person name="Kreiss A."/>
            <person name="Woods G.M."/>
            <person name="Jones M.E."/>
            <person name="Schuster S.C."/>
        </authorList>
    </citation>
    <scope>NUCLEOTIDE SEQUENCE [LARGE SCALE GENOMIC DNA]</scope>
</reference>
<evidence type="ECO:0000256" key="6">
    <source>
        <dbReference type="ARBA" id="ARBA00022723"/>
    </source>
</evidence>
<dbReference type="GO" id="GO:0070169">
    <property type="term" value="P:positive regulation of biomineral tissue development"/>
    <property type="evidence" value="ECO:0007669"/>
    <property type="project" value="Ensembl"/>
</dbReference>
<dbReference type="FunCoup" id="G3X0J4">
    <property type="interactions" value="2513"/>
</dbReference>
<dbReference type="GO" id="GO:1905322">
    <property type="term" value="P:positive regulation of mesenchymal stem cell migration"/>
    <property type="evidence" value="ECO:0007669"/>
    <property type="project" value="Ensembl"/>
</dbReference>
<dbReference type="GO" id="GO:0005654">
    <property type="term" value="C:nucleoplasm"/>
    <property type="evidence" value="ECO:0007669"/>
    <property type="project" value="Ensembl"/>
</dbReference>
<dbReference type="SUPFAM" id="SSF81383">
    <property type="entry name" value="F-box domain"/>
    <property type="match status" value="1"/>
</dbReference>
<dbReference type="Ensembl" id="ENSSHAT00000021370.2">
    <property type="protein sequence ID" value="ENSSHAP00000021199.2"/>
    <property type="gene ID" value="ENSSHAG00000017971.2"/>
</dbReference>
<dbReference type="Gene3D" id="2.20.25.20">
    <property type="match status" value="1"/>
</dbReference>
<keyword evidence="4" id="KW-0963">Cytoplasm</keyword>
<evidence type="ECO:0000256" key="9">
    <source>
        <dbReference type="ARBA" id="ARBA00022786"/>
    </source>
</evidence>
<dbReference type="GO" id="GO:0005737">
    <property type="term" value="C:cytoplasm"/>
    <property type="evidence" value="ECO:0007669"/>
    <property type="project" value="UniProtKB-SubCell"/>
</dbReference>
<dbReference type="GO" id="GO:0045835">
    <property type="term" value="P:negative regulation of meiotic nuclear division"/>
    <property type="evidence" value="ECO:0007669"/>
    <property type="project" value="InterPro"/>
</dbReference>
<evidence type="ECO:0000256" key="7">
    <source>
        <dbReference type="ARBA" id="ARBA00022771"/>
    </source>
</evidence>
<evidence type="ECO:0000256" key="3">
    <source>
        <dbReference type="ARBA" id="ARBA00004906"/>
    </source>
</evidence>
<keyword evidence="5" id="KW-0132">Cell division</keyword>
<dbReference type="GO" id="GO:0045669">
    <property type="term" value="P:positive regulation of osteoblast differentiation"/>
    <property type="evidence" value="ECO:0007669"/>
    <property type="project" value="Ensembl"/>
</dbReference>
<dbReference type="PANTHER" id="PTHR15493">
    <property type="entry name" value="F-BOX ONLY PROTEIN 5 AND 43"/>
    <property type="match status" value="1"/>
</dbReference>
<dbReference type="Proteomes" id="UP000007648">
    <property type="component" value="Unassembled WGS sequence"/>
</dbReference>
<dbReference type="GO" id="GO:2000773">
    <property type="term" value="P:negative regulation of cellular senescence"/>
    <property type="evidence" value="ECO:0007669"/>
    <property type="project" value="Ensembl"/>
</dbReference>
<dbReference type="InterPro" id="IPR044064">
    <property type="entry name" value="ZF_ZBR"/>
</dbReference>
<dbReference type="Gene3D" id="1.20.1280.50">
    <property type="match status" value="1"/>
</dbReference>
<dbReference type="AlphaFoldDB" id="G3X0J4"/>
<organism evidence="15 16">
    <name type="scientific">Sarcophilus harrisii</name>
    <name type="common">Tasmanian devil</name>
    <name type="synonym">Sarcophilus laniarius</name>
    <dbReference type="NCBI Taxonomy" id="9305"/>
    <lineage>
        <taxon>Eukaryota</taxon>
        <taxon>Metazoa</taxon>
        <taxon>Chordata</taxon>
        <taxon>Craniata</taxon>
        <taxon>Vertebrata</taxon>
        <taxon>Euteleostomi</taxon>
        <taxon>Mammalia</taxon>
        <taxon>Metatheria</taxon>
        <taxon>Dasyuromorphia</taxon>
        <taxon>Dasyuridae</taxon>
        <taxon>Sarcophilus</taxon>
    </lineage>
</organism>
<proteinExistence type="predicted"/>